<reference evidence="1" key="1">
    <citation type="submission" date="2019-04" db="EMBL/GenBank/DDBJ databases">
        <title>Microbes associate with the intestines of laboratory mice.</title>
        <authorList>
            <person name="Navarre W."/>
            <person name="Wong E."/>
            <person name="Huang K."/>
            <person name="Tropini C."/>
            <person name="Ng K."/>
            <person name="Yu B."/>
        </authorList>
    </citation>
    <scope>NUCLEOTIDE SEQUENCE</scope>
    <source>
        <strain evidence="1">NM01_1-7b</strain>
    </source>
</reference>
<name>A0AC61RV64_9FIRM</name>
<proteinExistence type="predicted"/>
<dbReference type="EMBL" id="SRYA01000025">
    <property type="protein sequence ID" value="TGY95722.1"/>
    <property type="molecule type" value="Genomic_DNA"/>
</dbReference>
<dbReference type="Proteomes" id="UP000304953">
    <property type="component" value="Unassembled WGS sequence"/>
</dbReference>
<gene>
    <name evidence="1" type="ORF">E5329_13435</name>
</gene>
<comment type="caution">
    <text evidence="1">The sequence shown here is derived from an EMBL/GenBank/DDBJ whole genome shotgun (WGS) entry which is preliminary data.</text>
</comment>
<accession>A0AC61RV64</accession>
<evidence type="ECO:0000313" key="1">
    <source>
        <dbReference type="EMBL" id="TGY95722.1"/>
    </source>
</evidence>
<evidence type="ECO:0000313" key="2">
    <source>
        <dbReference type="Proteomes" id="UP000304953"/>
    </source>
</evidence>
<sequence length="297" mass="34075">MWPWQRKWTEERNMIIKSVELETVCGITSKLPDTDKPEVAFAGKSNVGKSSLINGLMNRKALARTSAQPGKTQTINYYNINNCMYLVDLPGYGYAKITLREKEKWGKMIENYLHASRQLRAVFLLIDIRHEPSDNDRQMYDWIVYQGFEPIIIATKSDKISSRQLPNHIKMIQEGLNLKSGTPLFPYSALTKQGKEEIWEFMDELLGFSEKKEESTEEMPGFYEKKEESAKEIPEFSEKKGSLADERYAAGKDGDTPVRKPRRKAADLPKKLMKKKKAKKAGIKKKSAKSGGKREKK</sequence>
<protein>
    <submittedName>
        <fullName evidence="1">YihA family ribosome biogenesis GTP-binding protein</fullName>
    </submittedName>
</protein>
<keyword evidence="2" id="KW-1185">Reference proteome</keyword>
<organism evidence="1 2">
    <name type="scientific">Petralouisia muris</name>
    <dbReference type="NCBI Taxonomy" id="3032872"/>
    <lineage>
        <taxon>Bacteria</taxon>
        <taxon>Bacillati</taxon>
        <taxon>Bacillota</taxon>
        <taxon>Clostridia</taxon>
        <taxon>Lachnospirales</taxon>
        <taxon>Lachnospiraceae</taxon>
        <taxon>Petralouisia</taxon>
    </lineage>
</organism>